<feature type="domain" description="Acyltransferase 3" evidence="3">
    <location>
        <begin position="32"/>
        <end position="366"/>
    </location>
</feature>
<keyword evidence="2" id="KW-0472">Membrane</keyword>
<protein>
    <submittedName>
        <fullName evidence="4">Acyltransferase family protein</fullName>
    </submittedName>
</protein>
<evidence type="ECO:0000259" key="3">
    <source>
        <dbReference type="Pfam" id="PF01757"/>
    </source>
</evidence>
<feature type="transmembrane region" description="Helical" evidence="2">
    <location>
        <begin position="96"/>
        <end position="114"/>
    </location>
</feature>
<feature type="transmembrane region" description="Helical" evidence="2">
    <location>
        <begin position="37"/>
        <end position="57"/>
    </location>
</feature>
<name>A0ABT3G4D0_9BACT</name>
<feature type="transmembrane region" description="Helical" evidence="2">
    <location>
        <begin position="151"/>
        <end position="171"/>
    </location>
</feature>
<evidence type="ECO:0000256" key="1">
    <source>
        <dbReference type="SAM" id="MobiDB-lite"/>
    </source>
</evidence>
<keyword evidence="4" id="KW-0012">Acyltransferase</keyword>
<evidence type="ECO:0000313" key="5">
    <source>
        <dbReference type="Proteomes" id="UP001165653"/>
    </source>
</evidence>
<proteinExistence type="predicted"/>
<keyword evidence="4" id="KW-0808">Transferase</keyword>
<feature type="transmembrane region" description="Helical" evidence="2">
    <location>
        <begin position="257"/>
        <end position="275"/>
    </location>
</feature>
<dbReference type="EMBL" id="JAPDDR010000005">
    <property type="protein sequence ID" value="MCW1914060.1"/>
    <property type="molecule type" value="Genomic_DNA"/>
</dbReference>
<evidence type="ECO:0000256" key="2">
    <source>
        <dbReference type="SAM" id="Phobius"/>
    </source>
</evidence>
<feature type="transmembrane region" description="Helical" evidence="2">
    <location>
        <begin position="287"/>
        <end position="307"/>
    </location>
</feature>
<feature type="region of interest" description="Disordered" evidence="1">
    <location>
        <begin position="1"/>
        <end position="25"/>
    </location>
</feature>
<sequence>MHMQVSEVPASSVTTAPAPAPAKSPSKRYFHLDALKGVMILWGIPVHASTVGTSAFFDKVAEISGWVRMEAFFIISGLLSYMLIKRYGAKPIMKRRLTAVGIPLLSVLVLLNPLTNYLILKYHNAATAPSFPDFMMGRIPEGMHGTWNWHLHIWFLGVLLCLAAIFSTTAMRWMDATVNFLRPKLSKLPDGALLLTAACVVGAAALTARVGYEAAVKPNVSESFHFPLRAIGYYAGFYCFGMLMFASPRLLATFHRFNWIQIVASALLLWGAQTIQPQLPNKVGEVVRLLAEVYFALMFASVLFASFEKFFSKPTPVMKFIAESAFTVYLFHYLAIYLCAFAIRPYVGDQFTLGLLVTLTTTVVTMLGYEFFICRSPVFRALFLGKFSKQPEPTKEGGAPQAVASVQSGS</sequence>
<organism evidence="4 5">
    <name type="scientific">Luteolibacter rhizosphaerae</name>
    <dbReference type="NCBI Taxonomy" id="2989719"/>
    <lineage>
        <taxon>Bacteria</taxon>
        <taxon>Pseudomonadati</taxon>
        <taxon>Verrucomicrobiota</taxon>
        <taxon>Verrucomicrobiia</taxon>
        <taxon>Verrucomicrobiales</taxon>
        <taxon>Verrucomicrobiaceae</taxon>
        <taxon>Luteolibacter</taxon>
    </lineage>
</organism>
<keyword evidence="5" id="KW-1185">Reference proteome</keyword>
<dbReference type="Proteomes" id="UP001165653">
    <property type="component" value="Unassembled WGS sequence"/>
</dbReference>
<evidence type="ECO:0000313" key="4">
    <source>
        <dbReference type="EMBL" id="MCW1914060.1"/>
    </source>
</evidence>
<dbReference type="RefSeq" id="WP_264513565.1">
    <property type="nucleotide sequence ID" value="NZ_JAPDDR010000005.1"/>
</dbReference>
<feature type="transmembrane region" description="Helical" evidence="2">
    <location>
        <begin position="328"/>
        <end position="347"/>
    </location>
</feature>
<dbReference type="GO" id="GO:0016746">
    <property type="term" value="F:acyltransferase activity"/>
    <property type="evidence" value="ECO:0007669"/>
    <property type="project" value="UniProtKB-KW"/>
</dbReference>
<gene>
    <name evidence="4" type="ORF">OJ996_10770</name>
</gene>
<comment type="caution">
    <text evidence="4">The sequence shown here is derived from an EMBL/GenBank/DDBJ whole genome shotgun (WGS) entry which is preliminary data.</text>
</comment>
<keyword evidence="2" id="KW-0812">Transmembrane</keyword>
<dbReference type="PANTHER" id="PTHR36927:SF1">
    <property type="entry name" value="MDO-LIKE PROTEIN"/>
    <property type="match status" value="1"/>
</dbReference>
<feature type="transmembrane region" description="Helical" evidence="2">
    <location>
        <begin position="353"/>
        <end position="372"/>
    </location>
</feature>
<feature type="transmembrane region" description="Helical" evidence="2">
    <location>
        <begin position="63"/>
        <end position="84"/>
    </location>
</feature>
<accession>A0ABT3G4D0</accession>
<keyword evidence="2" id="KW-1133">Transmembrane helix</keyword>
<reference evidence="4" key="1">
    <citation type="submission" date="2022-10" db="EMBL/GenBank/DDBJ databases">
        <title>Luteolibacter sp. GHJ8, whole genome shotgun sequencing project.</title>
        <authorList>
            <person name="Zhao G."/>
            <person name="Shen L."/>
        </authorList>
    </citation>
    <scope>NUCLEOTIDE SEQUENCE</scope>
    <source>
        <strain evidence="4">GHJ8</strain>
    </source>
</reference>
<feature type="compositionally biased region" description="Low complexity" evidence="1">
    <location>
        <begin position="8"/>
        <end position="24"/>
    </location>
</feature>
<feature type="region of interest" description="Disordered" evidence="1">
    <location>
        <begin position="391"/>
        <end position="410"/>
    </location>
</feature>
<dbReference type="Pfam" id="PF01757">
    <property type="entry name" value="Acyl_transf_3"/>
    <property type="match status" value="1"/>
</dbReference>
<feature type="transmembrane region" description="Helical" evidence="2">
    <location>
        <begin position="224"/>
        <end position="245"/>
    </location>
</feature>
<dbReference type="InterPro" id="IPR050623">
    <property type="entry name" value="Glucan_succinyl_AcylTrfase"/>
</dbReference>
<dbReference type="PANTHER" id="PTHR36927">
    <property type="entry name" value="BLR4337 PROTEIN"/>
    <property type="match status" value="1"/>
</dbReference>
<feature type="transmembrane region" description="Helical" evidence="2">
    <location>
        <begin position="192"/>
        <end position="212"/>
    </location>
</feature>
<dbReference type="InterPro" id="IPR002656">
    <property type="entry name" value="Acyl_transf_3_dom"/>
</dbReference>